<dbReference type="SUPFAM" id="SSF56059">
    <property type="entry name" value="Glutathione synthetase ATP-binding domain-like"/>
    <property type="match status" value="1"/>
</dbReference>
<dbReference type="InterPro" id="IPR005479">
    <property type="entry name" value="CPAse_ATP-bd"/>
</dbReference>
<proteinExistence type="predicted"/>
<dbReference type="InterPro" id="IPR016185">
    <property type="entry name" value="PreATP-grasp_dom_sf"/>
</dbReference>
<keyword evidence="9" id="KW-1185">Reference proteome</keyword>
<evidence type="ECO:0000256" key="2">
    <source>
        <dbReference type="ARBA" id="ARBA00022741"/>
    </source>
</evidence>
<feature type="domain" description="ATP-grasp" evidence="6">
    <location>
        <begin position="119"/>
        <end position="318"/>
    </location>
</feature>
<dbReference type="GO" id="GO:0005524">
    <property type="term" value="F:ATP binding"/>
    <property type="evidence" value="ECO:0007669"/>
    <property type="project" value="UniProtKB-UniRule"/>
</dbReference>
<dbReference type="InterPro" id="IPR050856">
    <property type="entry name" value="Biotin_carboxylase_complex"/>
</dbReference>
<dbReference type="FunFam" id="3.40.50.20:FF:000010">
    <property type="entry name" value="Propionyl-CoA carboxylase subunit alpha"/>
    <property type="match status" value="1"/>
</dbReference>
<dbReference type="GO" id="GO:0016874">
    <property type="term" value="F:ligase activity"/>
    <property type="evidence" value="ECO:0007669"/>
    <property type="project" value="UniProtKB-KW"/>
</dbReference>
<organism evidence="8 9">
    <name type="scientific">Ferruginivarius sediminum</name>
    <dbReference type="NCBI Taxonomy" id="2661937"/>
    <lineage>
        <taxon>Bacteria</taxon>
        <taxon>Pseudomonadati</taxon>
        <taxon>Pseudomonadota</taxon>
        <taxon>Alphaproteobacteria</taxon>
        <taxon>Rhodospirillales</taxon>
        <taxon>Rhodospirillaceae</taxon>
        <taxon>Ferruginivarius</taxon>
    </lineage>
</organism>
<dbReference type="PROSITE" id="PS00867">
    <property type="entry name" value="CPSASE_2"/>
    <property type="match status" value="1"/>
</dbReference>
<dbReference type="RefSeq" id="WP_114582229.1">
    <property type="nucleotide sequence ID" value="NZ_QPMH01000008.1"/>
</dbReference>
<keyword evidence="3 5" id="KW-0067">ATP-binding</keyword>
<protein>
    <submittedName>
        <fullName evidence="8">ATP-grasp domain-containing protein</fullName>
    </submittedName>
</protein>
<evidence type="ECO:0000313" key="9">
    <source>
        <dbReference type="Proteomes" id="UP000253941"/>
    </source>
</evidence>
<accession>A0A369TC53</accession>
<dbReference type="EMBL" id="QPMH01000008">
    <property type="protein sequence ID" value="RDD61985.1"/>
    <property type="molecule type" value="Genomic_DNA"/>
</dbReference>
<evidence type="ECO:0000256" key="5">
    <source>
        <dbReference type="PROSITE-ProRule" id="PRU00409"/>
    </source>
</evidence>
<dbReference type="PANTHER" id="PTHR18866:SF33">
    <property type="entry name" value="METHYLCROTONOYL-COA CARBOXYLASE SUBUNIT ALPHA, MITOCHONDRIAL-RELATED"/>
    <property type="match status" value="1"/>
</dbReference>
<name>A0A369TC53_9PROT</name>
<evidence type="ECO:0000256" key="3">
    <source>
        <dbReference type="ARBA" id="ARBA00022840"/>
    </source>
</evidence>
<dbReference type="PROSITE" id="PS00866">
    <property type="entry name" value="CPSASE_1"/>
    <property type="match status" value="1"/>
</dbReference>
<dbReference type="Proteomes" id="UP000253941">
    <property type="component" value="Unassembled WGS sequence"/>
</dbReference>
<dbReference type="GO" id="GO:0046872">
    <property type="term" value="F:metal ion binding"/>
    <property type="evidence" value="ECO:0007669"/>
    <property type="project" value="InterPro"/>
</dbReference>
<dbReference type="InterPro" id="IPR011761">
    <property type="entry name" value="ATP-grasp"/>
</dbReference>
<dbReference type="PANTHER" id="PTHR18866">
    <property type="entry name" value="CARBOXYLASE:PYRUVATE/ACETYL-COA/PROPIONYL-COA CARBOXYLASE"/>
    <property type="match status" value="1"/>
</dbReference>
<dbReference type="PROSITE" id="PS50979">
    <property type="entry name" value="BC"/>
    <property type="match status" value="1"/>
</dbReference>
<gene>
    <name evidence="8" type="ORF">DRB17_10915</name>
</gene>
<evidence type="ECO:0000259" key="6">
    <source>
        <dbReference type="PROSITE" id="PS50975"/>
    </source>
</evidence>
<keyword evidence="1" id="KW-0436">Ligase</keyword>
<sequence length="451" mass="49122">MKKVLIANRGEIACRIIESCRSAGLSSVAVCSEADASARHVELADEVVCIGPPPAKESYLNGDAILAAARSTRADSVHPGYGFLAENASFAQRVHDTGLAWIGPDPKVIADMGDKERARDIAAAAGVPVLPGSPRFRPGLLDGLEEQAAEIGYPLLVKAAGGGGGIGMQRVDTPEKLRRAVEATQSMAEKVFGDGTIYLERCIDRARHIEVQVFGDGAGHGVHLFDRDCSVQRRYQKIIEEAPAPALPDQVRRSLFDAALALVHHTRYKGAGTVEFVYDRDTEQAFFLEMNTRLQVEHPVTEMVTGIDIVRWQLAAAAGESLPLHQETIALNGHAVEARIYAEKPEKNFMPAPGRIDRFDLPRPRNGIRIDTGVRAGDEVTPFYDPLIAKIIALGDTRQAAINKLESTLEEIVIEPLRTNRSFLIDVLQSNAFNTEEVTTDFVKIFTLNSA</sequence>
<keyword evidence="2 5" id="KW-0547">Nucleotide-binding</keyword>
<dbReference type="Pfam" id="PF02786">
    <property type="entry name" value="CPSase_L_D2"/>
    <property type="match status" value="1"/>
</dbReference>
<dbReference type="InterPro" id="IPR005481">
    <property type="entry name" value="BC-like_N"/>
</dbReference>
<reference evidence="8 9" key="1">
    <citation type="submission" date="2018-07" db="EMBL/GenBank/DDBJ databases">
        <title>Venubactetium sediminum gen. nov., sp. nov., isolated from a marine solar saltern.</title>
        <authorList>
            <person name="Wang S."/>
        </authorList>
    </citation>
    <scope>NUCLEOTIDE SEQUENCE [LARGE SCALE GENOMIC DNA]</scope>
    <source>
        <strain evidence="8 9">WD2A32</strain>
    </source>
</reference>
<dbReference type="SUPFAM" id="SSF52440">
    <property type="entry name" value="PreATP-grasp domain"/>
    <property type="match status" value="1"/>
</dbReference>
<evidence type="ECO:0000256" key="4">
    <source>
        <dbReference type="ARBA" id="ARBA00023267"/>
    </source>
</evidence>
<dbReference type="Gene3D" id="3.30.470.20">
    <property type="entry name" value="ATP-grasp fold, B domain"/>
    <property type="match status" value="1"/>
</dbReference>
<feature type="domain" description="Biotin carboxylation" evidence="7">
    <location>
        <begin position="1"/>
        <end position="448"/>
    </location>
</feature>
<dbReference type="InterPro" id="IPR011054">
    <property type="entry name" value="Rudment_hybrid_motif"/>
</dbReference>
<dbReference type="Pfam" id="PF00289">
    <property type="entry name" value="Biotin_carb_N"/>
    <property type="match status" value="1"/>
</dbReference>
<keyword evidence="4" id="KW-0092">Biotin</keyword>
<dbReference type="InterPro" id="IPR011764">
    <property type="entry name" value="Biotin_carboxylation_dom"/>
</dbReference>
<comment type="caution">
    <text evidence="8">The sequence shown here is derived from an EMBL/GenBank/DDBJ whole genome shotgun (WGS) entry which is preliminary data.</text>
</comment>
<dbReference type="SUPFAM" id="SSF51246">
    <property type="entry name" value="Rudiment single hybrid motif"/>
    <property type="match status" value="1"/>
</dbReference>
<dbReference type="SMART" id="SM00878">
    <property type="entry name" value="Biotin_carb_C"/>
    <property type="match status" value="1"/>
</dbReference>
<evidence type="ECO:0000313" key="8">
    <source>
        <dbReference type="EMBL" id="RDD61985.1"/>
    </source>
</evidence>
<evidence type="ECO:0000256" key="1">
    <source>
        <dbReference type="ARBA" id="ARBA00022598"/>
    </source>
</evidence>
<dbReference type="InterPro" id="IPR005482">
    <property type="entry name" value="Biotin_COase_C"/>
</dbReference>
<evidence type="ECO:0000259" key="7">
    <source>
        <dbReference type="PROSITE" id="PS50979"/>
    </source>
</evidence>
<dbReference type="PROSITE" id="PS50975">
    <property type="entry name" value="ATP_GRASP"/>
    <property type="match status" value="1"/>
</dbReference>
<dbReference type="Pfam" id="PF02785">
    <property type="entry name" value="Biotin_carb_C"/>
    <property type="match status" value="1"/>
</dbReference>
<dbReference type="AlphaFoldDB" id="A0A369TC53"/>